<dbReference type="PANTHER" id="PTHR12526:SF510">
    <property type="entry name" value="D-INOSITOL 3-PHOSPHATE GLYCOSYLTRANSFERASE"/>
    <property type="match status" value="1"/>
</dbReference>
<evidence type="ECO:0000313" key="6">
    <source>
        <dbReference type="Proteomes" id="UP000669179"/>
    </source>
</evidence>
<dbReference type="GO" id="GO:0016757">
    <property type="term" value="F:glycosyltransferase activity"/>
    <property type="evidence" value="ECO:0007669"/>
    <property type="project" value="UniProtKB-KW"/>
</dbReference>
<dbReference type="Proteomes" id="UP000669179">
    <property type="component" value="Unassembled WGS sequence"/>
</dbReference>
<sequence length="379" mass="40155">MLAHPSPDLYGSDRMFIESVRALSLDHRVVVTLPADGPLVPVLREIGAEVRILSVPVLRKAYMSPTGMIKLAFSALRAMPSALRLLRGASAVYVNTITIPIWLAAARIARVPSVVHVHEAEDRVRGPVHTALTAPLRLARAIIANSRASAAALGPVGERGQVVYNGVAAPDDITEPRSVLTPPARIVLVGRLSQVKGSDIAVKAAGLLRERGYDATLTLVGAVYPGNEPFEEELRRLANGERVEFAGFRSSVGASLSAADLAIVPSRMESLGNVAVEAMLAGRPVVAAAVQGLNEVVTDGENGVLVAPDDPAALADGVARLLDDWDGALAMAKRAQADAAERFGRDRYHGELREAVRRLIHPPAPDNDNAPAARTQSTR</sequence>
<dbReference type="Pfam" id="PF13692">
    <property type="entry name" value="Glyco_trans_1_4"/>
    <property type="match status" value="1"/>
</dbReference>
<reference evidence="5" key="1">
    <citation type="submission" date="2021-03" db="EMBL/GenBank/DDBJ databases">
        <authorList>
            <person name="Kanchanasin P."/>
            <person name="Saeng-In P."/>
            <person name="Phongsopitanun W."/>
            <person name="Yuki M."/>
            <person name="Kudo T."/>
            <person name="Ohkuma M."/>
            <person name="Tanasupawat S."/>
        </authorList>
    </citation>
    <scope>NUCLEOTIDE SEQUENCE</scope>
    <source>
        <strain evidence="5">GKU 128</strain>
    </source>
</reference>
<dbReference type="Gene3D" id="3.40.50.2000">
    <property type="entry name" value="Glycogen Phosphorylase B"/>
    <property type="match status" value="2"/>
</dbReference>
<feature type="domain" description="Glycosyltransferase subfamily 4-like N-terminal" evidence="4">
    <location>
        <begin position="24"/>
        <end position="167"/>
    </location>
</feature>
<dbReference type="SUPFAM" id="SSF53756">
    <property type="entry name" value="UDP-Glycosyltransferase/glycogen phosphorylase"/>
    <property type="match status" value="1"/>
</dbReference>
<organism evidence="5 6">
    <name type="scientific">Actinomadura barringtoniae</name>
    <dbReference type="NCBI Taxonomy" id="1427535"/>
    <lineage>
        <taxon>Bacteria</taxon>
        <taxon>Bacillati</taxon>
        <taxon>Actinomycetota</taxon>
        <taxon>Actinomycetes</taxon>
        <taxon>Streptosporangiales</taxon>
        <taxon>Thermomonosporaceae</taxon>
        <taxon>Actinomadura</taxon>
    </lineage>
</organism>
<comment type="caution">
    <text evidence="5">The sequence shown here is derived from an EMBL/GenBank/DDBJ whole genome shotgun (WGS) entry which is preliminary data.</text>
</comment>
<evidence type="ECO:0000259" key="4">
    <source>
        <dbReference type="Pfam" id="PF13439"/>
    </source>
</evidence>
<evidence type="ECO:0000256" key="2">
    <source>
        <dbReference type="ARBA" id="ARBA00022679"/>
    </source>
</evidence>
<dbReference type="AlphaFoldDB" id="A0A939PBG9"/>
<keyword evidence="6" id="KW-1185">Reference proteome</keyword>
<evidence type="ECO:0000256" key="1">
    <source>
        <dbReference type="ARBA" id="ARBA00022676"/>
    </source>
</evidence>
<dbReference type="EMBL" id="JAGEOJ010000003">
    <property type="protein sequence ID" value="MBO2446988.1"/>
    <property type="molecule type" value="Genomic_DNA"/>
</dbReference>
<keyword evidence="2" id="KW-0808">Transferase</keyword>
<name>A0A939PBG9_9ACTN</name>
<evidence type="ECO:0000256" key="3">
    <source>
        <dbReference type="SAM" id="MobiDB-lite"/>
    </source>
</evidence>
<accession>A0A939PBG9</accession>
<keyword evidence="1" id="KW-0328">Glycosyltransferase</keyword>
<proteinExistence type="predicted"/>
<feature type="region of interest" description="Disordered" evidence="3">
    <location>
        <begin position="358"/>
        <end position="379"/>
    </location>
</feature>
<dbReference type="PANTHER" id="PTHR12526">
    <property type="entry name" value="GLYCOSYLTRANSFERASE"/>
    <property type="match status" value="1"/>
</dbReference>
<protein>
    <submittedName>
        <fullName evidence="5">Glycosyltransferase family 4 protein</fullName>
    </submittedName>
</protein>
<dbReference type="CDD" id="cd03801">
    <property type="entry name" value="GT4_PimA-like"/>
    <property type="match status" value="1"/>
</dbReference>
<dbReference type="InterPro" id="IPR028098">
    <property type="entry name" value="Glyco_trans_4-like_N"/>
</dbReference>
<gene>
    <name evidence="5" type="ORF">J4573_07795</name>
</gene>
<evidence type="ECO:0000313" key="5">
    <source>
        <dbReference type="EMBL" id="MBO2446988.1"/>
    </source>
</evidence>
<dbReference type="Pfam" id="PF13439">
    <property type="entry name" value="Glyco_transf_4"/>
    <property type="match status" value="1"/>
</dbReference>